<evidence type="ECO:0000313" key="1">
    <source>
        <dbReference type="EMBL" id="GAB1294814.1"/>
    </source>
</evidence>
<keyword evidence="2" id="KW-1185">Reference proteome</keyword>
<proteinExistence type="predicted"/>
<evidence type="ECO:0000313" key="2">
    <source>
        <dbReference type="Proteomes" id="UP001623349"/>
    </source>
</evidence>
<organism evidence="1 2">
    <name type="scientific">Apodemus speciosus</name>
    <name type="common">Large Japanese field mouse</name>
    <dbReference type="NCBI Taxonomy" id="105296"/>
    <lineage>
        <taxon>Eukaryota</taxon>
        <taxon>Metazoa</taxon>
        <taxon>Chordata</taxon>
        <taxon>Craniata</taxon>
        <taxon>Vertebrata</taxon>
        <taxon>Euteleostomi</taxon>
        <taxon>Mammalia</taxon>
        <taxon>Eutheria</taxon>
        <taxon>Euarchontoglires</taxon>
        <taxon>Glires</taxon>
        <taxon>Rodentia</taxon>
        <taxon>Myomorpha</taxon>
        <taxon>Muroidea</taxon>
        <taxon>Muridae</taxon>
        <taxon>Murinae</taxon>
        <taxon>Apodemus</taxon>
    </lineage>
</organism>
<accession>A0ABQ0F6A9</accession>
<name>A0ABQ0F6A9_APOSI</name>
<comment type="caution">
    <text evidence="1">The sequence shown here is derived from an EMBL/GenBank/DDBJ whole genome shotgun (WGS) entry which is preliminary data.</text>
</comment>
<reference evidence="1 2" key="1">
    <citation type="submission" date="2024-08" db="EMBL/GenBank/DDBJ databases">
        <title>The draft genome of Apodemus speciosus.</title>
        <authorList>
            <person name="Nabeshima K."/>
            <person name="Suzuki S."/>
            <person name="Onuma M."/>
        </authorList>
    </citation>
    <scope>NUCLEOTIDE SEQUENCE [LARGE SCALE GENOMIC DNA]</scope>
    <source>
        <strain evidence="1">IB14-021</strain>
    </source>
</reference>
<dbReference type="EMBL" id="BAAFST010000009">
    <property type="protein sequence ID" value="GAB1294814.1"/>
    <property type="molecule type" value="Genomic_DNA"/>
</dbReference>
<dbReference type="Proteomes" id="UP001623349">
    <property type="component" value="Unassembled WGS sequence"/>
</dbReference>
<gene>
    <name evidence="1" type="ORF">APTSU1_001004700</name>
</gene>
<sequence>MGLALEQLEVPRQRALGSMPEQLMTEDRTGRKALSLPEVDCEHPLGVPCRIKVKTDFARIASGIRVWVKTPAQAGSVHQILRAGVTE</sequence>
<protein>
    <submittedName>
        <fullName evidence="1">Uncharacterized protein</fullName>
    </submittedName>
</protein>